<protein>
    <submittedName>
        <fullName evidence="1">Uncharacterized protein</fullName>
    </submittedName>
</protein>
<proteinExistence type="predicted"/>
<gene>
    <name evidence="1" type="ORF">CHR55_31520</name>
</gene>
<evidence type="ECO:0000313" key="2">
    <source>
        <dbReference type="Proteomes" id="UP000230886"/>
    </source>
</evidence>
<organism evidence="1 2">
    <name type="scientific">Rhodococcus qingshengii</name>
    <dbReference type="NCBI Taxonomy" id="334542"/>
    <lineage>
        <taxon>Bacteria</taxon>
        <taxon>Bacillati</taxon>
        <taxon>Actinomycetota</taxon>
        <taxon>Actinomycetes</taxon>
        <taxon>Mycobacteriales</taxon>
        <taxon>Nocardiaceae</taxon>
        <taxon>Rhodococcus</taxon>
        <taxon>Rhodococcus erythropolis group</taxon>
    </lineage>
</organism>
<evidence type="ECO:0000313" key="1">
    <source>
        <dbReference type="EMBL" id="PCK22790.1"/>
    </source>
</evidence>
<sequence length="224" mass="24201">MEKLPPGKPGAQPIAGQFEGGILGWVLNLIGGKIGALIADLAQALLGLGNFADPNMNAIRDGQLDLNHRTDLLSPLLDYGSAYANTQAGIFNKGQVGFTNQIGPMQGCHLANGRIVLDSEGLWDIRCQLWIDYIDVLSGMVEWEIRILNTADQLYSRQRTRLDSQEIFSSTNITTVVVPQPGYQVQIYITEMAPGRGAIGGPTLNRLSVQHISRSTDIGNTGQG</sequence>
<comment type="caution">
    <text evidence="1">The sequence shown here is derived from an EMBL/GenBank/DDBJ whole genome shotgun (WGS) entry which is preliminary data.</text>
</comment>
<dbReference type="EMBL" id="NOVD01000062">
    <property type="protein sequence ID" value="PCK22790.1"/>
    <property type="molecule type" value="Genomic_DNA"/>
</dbReference>
<dbReference type="RefSeq" id="WP_099698881.1">
    <property type="nucleotide sequence ID" value="NZ_NOVD01000062.1"/>
</dbReference>
<reference evidence="1 2" key="1">
    <citation type="submission" date="2017-07" db="EMBL/GenBank/DDBJ databases">
        <title>Draft sequence of Rhodococcus enclensis 23b-28.</title>
        <authorList>
            <person name="Besaury L."/>
            <person name="Sancelme M."/>
            <person name="Amato P."/>
            <person name="Lallement A."/>
            <person name="Delort A.-M."/>
        </authorList>
    </citation>
    <scope>NUCLEOTIDE SEQUENCE [LARGE SCALE GENOMIC DNA]</scope>
    <source>
        <strain evidence="1 2">23b-28</strain>
    </source>
</reference>
<dbReference type="AlphaFoldDB" id="A0A2A5IZN2"/>
<dbReference type="Proteomes" id="UP000230886">
    <property type="component" value="Unassembled WGS sequence"/>
</dbReference>
<name>A0A2A5IZN2_RHOSG</name>
<accession>A0A2A5IZN2</accession>